<dbReference type="SUPFAM" id="SSF53850">
    <property type="entry name" value="Periplasmic binding protein-like II"/>
    <property type="match status" value="1"/>
</dbReference>
<dbReference type="PANTHER" id="PTHR43047:SF64">
    <property type="entry name" value="HISTIDINE KINASE CONTAINING CHEY-HOMOLOGOUS RECEIVER DOMAIN AND PAS DOMAIN-RELATED"/>
    <property type="match status" value="1"/>
</dbReference>
<dbReference type="InterPro" id="IPR001789">
    <property type="entry name" value="Sig_transdc_resp-reg_receiver"/>
</dbReference>
<feature type="chain" id="PRO_5044727894" description="histidine kinase" evidence="9">
    <location>
        <begin position="24"/>
        <end position="768"/>
    </location>
</feature>
<keyword evidence="8" id="KW-0472">Membrane</keyword>
<keyword evidence="4 13" id="KW-0808">Transferase</keyword>
<comment type="catalytic activity">
    <reaction evidence="1">
        <text>ATP + protein L-histidine = ADP + protein N-phospho-L-histidine.</text>
        <dbReference type="EC" id="2.7.13.3"/>
    </reaction>
</comment>
<dbReference type="InterPro" id="IPR003661">
    <property type="entry name" value="HisK_dim/P_dom"/>
</dbReference>
<feature type="domain" description="Histidine kinase" evidence="10">
    <location>
        <begin position="306"/>
        <end position="527"/>
    </location>
</feature>
<comment type="caution">
    <text evidence="13">The sequence shown here is derived from an EMBL/GenBank/DDBJ whole genome shotgun (WGS) entry which is preliminary data.</text>
</comment>
<evidence type="ECO:0000256" key="1">
    <source>
        <dbReference type="ARBA" id="ARBA00000085"/>
    </source>
</evidence>
<reference evidence="14 15" key="1">
    <citation type="submission" date="2016-03" db="EMBL/GenBank/DDBJ databases">
        <authorList>
            <consortium name="Pathogen Informatics"/>
        </authorList>
    </citation>
    <scope>NUCLEOTIDE SEQUENCE [LARGE SCALE GENOMIC DNA]</scope>
    <source>
        <strain evidence="14">e2161</strain>
        <strain evidence="12">E2161</strain>
        <strain evidence="15">e264</strain>
        <strain evidence="13">E264</strain>
    </source>
</reference>
<dbReference type="PRINTS" id="PR00344">
    <property type="entry name" value="BCTRLSENSOR"/>
</dbReference>
<dbReference type="PROSITE" id="PS50110">
    <property type="entry name" value="RESPONSE_REGULATORY"/>
    <property type="match status" value="1"/>
</dbReference>
<evidence type="ECO:0000256" key="5">
    <source>
        <dbReference type="ARBA" id="ARBA00022777"/>
    </source>
</evidence>
<dbReference type="EMBL" id="FKDD01000002">
    <property type="protein sequence ID" value="SAB48254.1"/>
    <property type="molecule type" value="Genomic_DNA"/>
</dbReference>
<evidence type="ECO:0000313" key="15">
    <source>
        <dbReference type="Proteomes" id="UP000077278"/>
    </source>
</evidence>
<dbReference type="SUPFAM" id="SSF52172">
    <property type="entry name" value="CheY-like"/>
    <property type="match status" value="1"/>
</dbReference>
<evidence type="ECO:0000256" key="2">
    <source>
        <dbReference type="ARBA" id="ARBA00012438"/>
    </source>
</evidence>
<keyword evidence="8" id="KW-0812">Transmembrane</keyword>
<feature type="signal peptide" evidence="9">
    <location>
        <begin position="1"/>
        <end position="23"/>
    </location>
</feature>
<dbReference type="CDD" id="cd17546">
    <property type="entry name" value="REC_hyHK_CKI1_RcsC-like"/>
    <property type="match status" value="1"/>
</dbReference>
<keyword evidence="3 7" id="KW-0597">Phosphoprotein</keyword>
<feature type="domain" description="Response regulatory" evidence="11">
    <location>
        <begin position="549"/>
        <end position="669"/>
    </location>
</feature>
<dbReference type="InterPro" id="IPR003594">
    <property type="entry name" value="HATPase_dom"/>
</dbReference>
<dbReference type="FunFam" id="3.30.565.10:FF:000010">
    <property type="entry name" value="Sensor histidine kinase RcsC"/>
    <property type="match status" value="1"/>
</dbReference>
<dbReference type="AlphaFoldDB" id="A0ABD7KBW9"/>
<evidence type="ECO:0000256" key="3">
    <source>
        <dbReference type="ARBA" id="ARBA00022553"/>
    </source>
</evidence>
<dbReference type="Gene3D" id="3.40.190.10">
    <property type="entry name" value="Periplasmic binding protein-like II"/>
    <property type="match status" value="2"/>
</dbReference>
<dbReference type="SUPFAM" id="SSF47226">
    <property type="entry name" value="Histidine-containing phosphotransfer domain, HPT domain"/>
    <property type="match status" value="1"/>
</dbReference>
<feature type="transmembrane region" description="Helical" evidence="8">
    <location>
        <begin position="262"/>
        <end position="284"/>
    </location>
</feature>
<dbReference type="RefSeq" id="WP_063616431.1">
    <property type="nucleotide sequence ID" value="NZ_FKDD01000002.1"/>
</dbReference>
<dbReference type="Proteomes" id="UP000077063">
    <property type="component" value="Unassembled WGS sequence"/>
</dbReference>
<keyword evidence="8" id="KW-1133">Transmembrane helix</keyword>
<evidence type="ECO:0000256" key="7">
    <source>
        <dbReference type="PROSITE-ProRule" id="PRU00169"/>
    </source>
</evidence>
<feature type="modified residue" description="4-aspartylphosphate" evidence="7">
    <location>
        <position position="599"/>
    </location>
</feature>
<dbReference type="Gene3D" id="1.10.287.130">
    <property type="match status" value="1"/>
</dbReference>
<dbReference type="EC" id="2.7.13.3" evidence="2"/>
<accession>A0ABD7KBW9</accession>
<dbReference type="GO" id="GO:0000160">
    <property type="term" value="P:phosphorelay signal transduction system"/>
    <property type="evidence" value="ECO:0007669"/>
    <property type="project" value="UniProtKB-KW"/>
</dbReference>
<protein>
    <recommendedName>
        <fullName evidence="2">histidine kinase</fullName>
        <ecNumber evidence="2">2.7.13.3</ecNumber>
    </recommendedName>
</protein>
<dbReference type="InterPro" id="IPR036890">
    <property type="entry name" value="HATPase_C_sf"/>
</dbReference>
<sequence>MPSSAATLLIVIAMSLLSMSARAASLFSEEEQAWMLANPVIPYSVQQNWPLDYIDRGRHFGLSRAYLDQIEKMTGLRFRLATESQNAALVTNLAPSLMAEADRAKWLLSQRWLTTNALMITRDDASNLRTLEHLRGKRVAVRKDSDYERWLNRFHPEILLFPQEDMPALMRSVREGEADVAIGPDLIIRPLLYRSLGNKLVVSGQLPSLVAGLHMGTLPELPLLKAIIDKALAGMPASRTDAMFSQWIGDLKIGQITASMIFGLYQLELSLIALLLLGLAWALWRALWHRKRAVASEARMSQFLAVMSHEIRTPMNAMIAALELLPLPGTPSQRNEYLALAHSSSTHLMDLLNDILDHSKLSHSQLILSRQGFSLKKLVDDLVAVHRPLAAQKRLLLNVTLDTTLERQWIVGDAHRLRQVIGNLLSNAIKFTETGSVTLLVFAEPYDNVEGLRFTVCDTGIGIPLEAQPTLFDAWTQADTAATRSYNGSGLGLYICKEVVKLAGGRLSFTSRPGEGATFIVKLPVIFCDAPVVNVSETPTVQEFVKGTSVLIVEDHPANQAMMAAQLGVLNCHYDIAGGGMEALALLAEENYYDVILLDCNLPDIDGYEVARRIRAFESAQGLERTPIVAISALSGSAHQQKCLDSGMQALLTKPLRLSCLSSMLMRWCQTADTMSTDVANVRPEGEVTSWLLQDIVGFAEALKQQDARWMLHHIHRLHGAAKVYAQHSLAECAAAFEQQMREENIPSVTEGERWVEQLKHHLSAAHL</sequence>
<keyword evidence="5" id="KW-0418">Kinase</keyword>
<evidence type="ECO:0000313" key="14">
    <source>
        <dbReference type="Proteomes" id="UP000077063"/>
    </source>
</evidence>
<dbReference type="Gene3D" id="1.20.120.160">
    <property type="entry name" value="HPT domain"/>
    <property type="match status" value="1"/>
</dbReference>
<dbReference type="SMART" id="SM00387">
    <property type="entry name" value="HATPase_c"/>
    <property type="match status" value="1"/>
</dbReference>
<dbReference type="GO" id="GO:0004673">
    <property type="term" value="F:protein histidine kinase activity"/>
    <property type="evidence" value="ECO:0007669"/>
    <property type="project" value="UniProtKB-EC"/>
</dbReference>
<organism evidence="13 15">
    <name type="scientific">Enterobacter roggenkampii</name>
    <dbReference type="NCBI Taxonomy" id="1812935"/>
    <lineage>
        <taxon>Bacteria</taxon>
        <taxon>Pseudomonadati</taxon>
        <taxon>Pseudomonadota</taxon>
        <taxon>Gammaproteobacteria</taxon>
        <taxon>Enterobacterales</taxon>
        <taxon>Enterobacteriaceae</taxon>
        <taxon>Enterobacter</taxon>
        <taxon>Enterobacter cloacae complex</taxon>
    </lineage>
</organism>
<dbReference type="InterPro" id="IPR036097">
    <property type="entry name" value="HisK_dim/P_sf"/>
</dbReference>
<name>A0ABD7KBW9_9ENTR</name>
<evidence type="ECO:0000259" key="11">
    <source>
        <dbReference type="PROSITE" id="PS50110"/>
    </source>
</evidence>
<proteinExistence type="predicted"/>
<keyword evidence="6" id="KW-0902">Two-component regulatory system</keyword>
<dbReference type="InterPro" id="IPR004358">
    <property type="entry name" value="Sig_transdc_His_kin-like_C"/>
</dbReference>
<dbReference type="SMART" id="SM00388">
    <property type="entry name" value="HisKA"/>
    <property type="match status" value="1"/>
</dbReference>
<evidence type="ECO:0000256" key="6">
    <source>
        <dbReference type="ARBA" id="ARBA00023012"/>
    </source>
</evidence>
<dbReference type="Pfam" id="PF02518">
    <property type="entry name" value="HATPase_c"/>
    <property type="match status" value="1"/>
</dbReference>
<dbReference type="SUPFAM" id="SSF55874">
    <property type="entry name" value="ATPase domain of HSP90 chaperone/DNA topoisomerase II/histidine kinase"/>
    <property type="match status" value="1"/>
</dbReference>
<evidence type="ECO:0000256" key="4">
    <source>
        <dbReference type="ARBA" id="ARBA00022679"/>
    </source>
</evidence>
<evidence type="ECO:0000256" key="9">
    <source>
        <dbReference type="SAM" id="SignalP"/>
    </source>
</evidence>
<dbReference type="Pfam" id="PF00512">
    <property type="entry name" value="HisKA"/>
    <property type="match status" value="1"/>
</dbReference>
<dbReference type="InterPro" id="IPR011006">
    <property type="entry name" value="CheY-like_superfamily"/>
</dbReference>
<evidence type="ECO:0000259" key="10">
    <source>
        <dbReference type="PROSITE" id="PS50109"/>
    </source>
</evidence>
<dbReference type="PANTHER" id="PTHR43047">
    <property type="entry name" value="TWO-COMPONENT HISTIDINE PROTEIN KINASE"/>
    <property type="match status" value="1"/>
</dbReference>
<keyword evidence="14" id="KW-1185">Reference proteome</keyword>
<gene>
    <name evidence="13" type="primary">evgS_2</name>
    <name evidence="12" type="synonym">evgS_1</name>
    <name evidence="13" type="ORF">SAMEA2273136_00552</name>
    <name evidence="12" type="ORF">SAMEA2273443_02953</name>
</gene>
<evidence type="ECO:0000313" key="13">
    <source>
        <dbReference type="EMBL" id="SAB48254.1"/>
    </source>
</evidence>
<dbReference type="Pfam" id="PF00072">
    <property type="entry name" value="Response_reg"/>
    <property type="match status" value="1"/>
</dbReference>
<dbReference type="InterPro" id="IPR036641">
    <property type="entry name" value="HPT_dom_sf"/>
</dbReference>
<dbReference type="PROSITE" id="PS50109">
    <property type="entry name" value="HIS_KIN"/>
    <property type="match status" value="1"/>
</dbReference>
<dbReference type="EMBL" id="FKDK01000012">
    <property type="protein sequence ID" value="SAA81090.1"/>
    <property type="molecule type" value="Genomic_DNA"/>
</dbReference>
<dbReference type="InterPro" id="IPR001638">
    <property type="entry name" value="Solute-binding_3/MltF_N"/>
</dbReference>
<dbReference type="CDD" id="cd01007">
    <property type="entry name" value="PBP2_BvgS_HisK_like"/>
    <property type="match status" value="1"/>
</dbReference>
<keyword evidence="9" id="KW-0732">Signal</keyword>
<evidence type="ECO:0000256" key="8">
    <source>
        <dbReference type="SAM" id="Phobius"/>
    </source>
</evidence>
<dbReference type="InterPro" id="IPR005467">
    <property type="entry name" value="His_kinase_dom"/>
</dbReference>
<dbReference type="Gene3D" id="3.40.50.2300">
    <property type="match status" value="1"/>
</dbReference>
<dbReference type="SMART" id="SM00062">
    <property type="entry name" value="PBPb"/>
    <property type="match status" value="1"/>
</dbReference>
<dbReference type="CDD" id="cd16922">
    <property type="entry name" value="HATPase_EvgS-ArcB-TorS-like"/>
    <property type="match status" value="1"/>
</dbReference>
<dbReference type="Proteomes" id="UP000077278">
    <property type="component" value="Unassembled WGS sequence"/>
</dbReference>
<dbReference type="CDD" id="cd00082">
    <property type="entry name" value="HisKA"/>
    <property type="match status" value="1"/>
</dbReference>
<dbReference type="SMART" id="SM00448">
    <property type="entry name" value="REC"/>
    <property type="match status" value="1"/>
</dbReference>
<evidence type="ECO:0000313" key="12">
    <source>
        <dbReference type="EMBL" id="SAA81090.1"/>
    </source>
</evidence>
<dbReference type="Gene3D" id="3.30.565.10">
    <property type="entry name" value="Histidine kinase-like ATPase, C-terminal domain"/>
    <property type="match status" value="1"/>
</dbReference>
<dbReference type="SUPFAM" id="SSF47384">
    <property type="entry name" value="Homodimeric domain of signal transducing histidine kinase"/>
    <property type="match status" value="1"/>
</dbReference>